<proteinExistence type="predicted"/>
<feature type="region of interest" description="Disordered" evidence="1">
    <location>
        <begin position="32"/>
        <end position="79"/>
    </location>
</feature>
<dbReference type="EMBL" id="JAACXV010015483">
    <property type="protein sequence ID" value="KAF7264953.1"/>
    <property type="molecule type" value="Genomic_DNA"/>
</dbReference>
<dbReference type="AlphaFoldDB" id="A0A834HUD9"/>
<name>A0A834HUD9_RHYFE</name>
<organism evidence="3 4">
    <name type="scientific">Rhynchophorus ferrugineus</name>
    <name type="common">Red palm weevil</name>
    <name type="synonym">Curculio ferrugineus</name>
    <dbReference type="NCBI Taxonomy" id="354439"/>
    <lineage>
        <taxon>Eukaryota</taxon>
        <taxon>Metazoa</taxon>
        <taxon>Ecdysozoa</taxon>
        <taxon>Arthropoda</taxon>
        <taxon>Hexapoda</taxon>
        <taxon>Insecta</taxon>
        <taxon>Pterygota</taxon>
        <taxon>Neoptera</taxon>
        <taxon>Endopterygota</taxon>
        <taxon>Coleoptera</taxon>
        <taxon>Polyphaga</taxon>
        <taxon>Cucujiformia</taxon>
        <taxon>Curculionidae</taxon>
        <taxon>Dryophthorinae</taxon>
        <taxon>Rhynchophorus</taxon>
    </lineage>
</organism>
<evidence type="ECO:0000313" key="3">
    <source>
        <dbReference type="EMBL" id="KAF7264955.1"/>
    </source>
</evidence>
<protein>
    <submittedName>
        <fullName evidence="3">Uncharacterized protein</fullName>
    </submittedName>
</protein>
<comment type="caution">
    <text evidence="3">The sequence shown here is derived from an EMBL/GenBank/DDBJ whole genome shotgun (WGS) entry which is preliminary data.</text>
</comment>
<accession>A0A834HUD9</accession>
<sequence>MAIVEQIQRKTGALIANRVRFPIVLESVQKRRDDNLRPGAYSPTGSGSGSPPPPSSIRAFSARQDAARRTKPGGVHPRGLFCMQLERGSGDERWEDVAVAVAGGRNRRCSV</sequence>
<keyword evidence="4" id="KW-1185">Reference proteome</keyword>
<evidence type="ECO:0000256" key="1">
    <source>
        <dbReference type="SAM" id="MobiDB-lite"/>
    </source>
</evidence>
<dbReference type="Proteomes" id="UP000625711">
    <property type="component" value="Unassembled WGS sequence"/>
</dbReference>
<evidence type="ECO:0000313" key="2">
    <source>
        <dbReference type="EMBL" id="KAF7264953.1"/>
    </source>
</evidence>
<gene>
    <name evidence="3" type="ORF">GWI33_021888</name>
    <name evidence="2" type="ORF">GWI33_021890</name>
</gene>
<evidence type="ECO:0000313" key="4">
    <source>
        <dbReference type="Proteomes" id="UP000625711"/>
    </source>
</evidence>
<dbReference type="EMBL" id="JAACXV010015482">
    <property type="protein sequence ID" value="KAF7264955.1"/>
    <property type="molecule type" value="Genomic_DNA"/>
</dbReference>
<reference evidence="3" key="1">
    <citation type="submission" date="2020-08" db="EMBL/GenBank/DDBJ databases">
        <title>Genome sequencing and assembly of the red palm weevil Rhynchophorus ferrugineus.</title>
        <authorList>
            <person name="Dias G.B."/>
            <person name="Bergman C.M."/>
            <person name="Manee M."/>
        </authorList>
    </citation>
    <scope>NUCLEOTIDE SEQUENCE</scope>
    <source>
        <strain evidence="3">AA-2017</strain>
        <tissue evidence="3">Whole larva</tissue>
    </source>
</reference>